<dbReference type="PANTHER" id="PTHR15394:SF3">
    <property type="entry name" value="SERINE HYDROLASE RBBP9"/>
    <property type="match status" value="1"/>
</dbReference>
<name>A0ABR2W4E9_9FUNG</name>
<dbReference type="SUPFAM" id="SSF53474">
    <property type="entry name" value="alpha/beta-Hydrolases"/>
    <property type="match status" value="1"/>
</dbReference>
<organism evidence="1 2">
    <name type="scientific">Basidiobolus ranarum</name>
    <dbReference type="NCBI Taxonomy" id="34480"/>
    <lineage>
        <taxon>Eukaryota</taxon>
        <taxon>Fungi</taxon>
        <taxon>Fungi incertae sedis</taxon>
        <taxon>Zoopagomycota</taxon>
        <taxon>Entomophthoromycotina</taxon>
        <taxon>Basidiobolomycetes</taxon>
        <taxon>Basidiobolales</taxon>
        <taxon>Basidiobolaceae</taxon>
        <taxon>Basidiobolus</taxon>
    </lineage>
</organism>
<dbReference type="EMBL" id="JASJQH010007038">
    <property type="protein sequence ID" value="KAK9719736.1"/>
    <property type="molecule type" value="Genomic_DNA"/>
</dbReference>
<dbReference type="InterPro" id="IPR029058">
    <property type="entry name" value="AB_hydrolase_fold"/>
</dbReference>
<reference evidence="1 2" key="1">
    <citation type="submission" date="2023-04" db="EMBL/GenBank/DDBJ databases">
        <title>Genome of Basidiobolus ranarum AG-B5.</title>
        <authorList>
            <person name="Stajich J.E."/>
            <person name="Carter-House D."/>
            <person name="Gryganskyi A."/>
        </authorList>
    </citation>
    <scope>NUCLEOTIDE SEQUENCE [LARGE SCALE GENOMIC DNA]</scope>
    <source>
        <strain evidence="1 2">AG-B5</strain>
    </source>
</reference>
<keyword evidence="2" id="KW-1185">Reference proteome</keyword>
<dbReference type="InterPro" id="IPR010662">
    <property type="entry name" value="RBBP9/YdeN"/>
</dbReference>
<gene>
    <name evidence="1" type="primary">RBBP9</name>
    <name evidence="1" type="ORF">K7432_004615</name>
</gene>
<dbReference type="PANTHER" id="PTHR15394">
    <property type="entry name" value="SERINE HYDROLASE RBBP9"/>
    <property type="match status" value="1"/>
</dbReference>
<accession>A0ABR2W4E9</accession>
<keyword evidence="1" id="KW-0378">Hydrolase</keyword>
<dbReference type="Pfam" id="PF06821">
    <property type="entry name" value="Ser_hydrolase"/>
    <property type="match status" value="1"/>
</dbReference>
<evidence type="ECO:0000313" key="1">
    <source>
        <dbReference type="EMBL" id="KAK9719736.1"/>
    </source>
</evidence>
<dbReference type="Gene3D" id="3.40.50.1820">
    <property type="entry name" value="alpha/beta hydrolase"/>
    <property type="match status" value="1"/>
</dbReference>
<dbReference type="Proteomes" id="UP001479436">
    <property type="component" value="Unassembled WGS sequence"/>
</dbReference>
<evidence type="ECO:0000313" key="2">
    <source>
        <dbReference type="Proteomes" id="UP001479436"/>
    </source>
</evidence>
<dbReference type="GO" id="GO:0016787">
    <property type="term" value="F:hydrolase activity"/>
    <property type="evidence" value="ECO:0007669"/>
    <property type="project" value="UniProtKB-KW"/>
</dbReference>
<comment type="caution">
    <text evidence="1">The sequence shown here is derived from an EMBL/GenBank/DDBJ whole genome shotgun (WGS) entry which is preliminary data.</text>
</comment>
<proteinExistence type="predicted"/>
<sequence length="181" mass="21224">MTSIILLPGNGCEYPPDALWYSLVMGQLRKYIPGEVILRQFPDFELCRESVWLPFLEKEIGVNENFILLGHSTGAIAALRYAEKFKVKGLVLVAAYHTDLGDRWEAKSEYFLREWNWKKIRENSDWIIQFGSADDPMVPIEEQRYVHEKTNSEYYELIERGHFIDYNDFPELIEKVAEKLA</sequence>
<protein>
    <submittedName>
        <fullName evidence="1">Hydrolase rbbp9</fullName>
    </submittedName>
</protein>